<evidence type="ECO:0000259" key="2">
    <source>
        <dbReference type="SMART" id="SM01204"/>
    </source>
</evidence>
<feature type="domain" description="FIST" evidence="1">
    <location>
        <begin position="31"/>
        <end position="233"/>
    </location>
</feature>
<dbReference type="EMBL" id="JZWI01000013">
    <property type="protein sequence ID" value="KLN56042.1"/>
    <property type="molecule type" value="Genomic_DNA"/>
</dbReference>
<dbReference type="PANTHER" id="PTHR40252">
    <property type="entry name" value="BLR0328 PROTEIN"/>
    <property type="match status" value="1"/>
</dbReference>
<dbReference type="SMART" id="SM00897">
    <property type="entry name" value="FIST"/>
    <property type="match status" value="1"/>
</dbReference>
<name>A0A0H2M5I2_VARPD</name>
<dbReference type="SMART" id="SM01204">
    <property type="entry name" value="FIST_C"/>
    <property type="match status" value="1"/>
</dbReference>
<dbReference type="Pfam" id="PF10442">
    <property type="entry name" value="FIST_C"/>
    <property type="match status" value="1"/>
</dbReference>
<sequence>MADTDCIRKAHSCAADPRKAAQEFHAVVAQPGMALVIFYCSSEYDLDVLADEMKRLFGDVPLVGCTTAGEIGPAGFRDHSIAGASFPASHFRVAAGQVDQLQQFKVEAGQDFAQALLHKLLAEGAPTDADNSFALLLIDGLSLREEPVTRAFQTALGRLPLLGGSAGDGMKFERTQVYWDGRFCSDCAVLVLVTSRMPFRIFKTQHVIATEDRLVVTEADAASRVVKEINGLPASQEYARMLGIDASDLDPSRFAAWPVVLTIGGTTYVRSIQKVNPDGSLTFFCAIENGLVLRVAKGVDLLQNLEQAFAGIRAEIGPPQLVLGYDCILRKLEITQSAAKDRIGEVLQENNTVGFHTYGEQFRGVHVNQTLVGIAFGTNGGEASHV</sequence>
<feature type="domain" description="FIST C-domain" evidence="2">
    <location>
        <begin position="234"/>
        <end position="364"/>
    </location>
</feature>
<dbReference type="InterPro" id="IPR013702">
    <property type="entry name" value="FIST_domain_N"/>
</dbReference>
<reference evidence="3 4" key="1">
    <citation type="submission" date="2015-03" db="EMBL/GenBank/DDBJ databases">
        <title>Genome sequence of Variovorax paradoxus TBEA6.</title>
        <authorList>
            <person name="Poehlein A."/>
            <person name="Schuldes J."/>
            <person name="Wuebbeler J.H."/>
            <person name="Hiessl S."/>
            <person name="Steinbuechel A."/>
            <person name="Daniel R."/>
        </authorList>
    </citation>
    <scope>NUCLEOTIDE SEQUENCE [LARGE SCALE GENOMIC DNA]</scope>
    <source>
        <strain evidence="3 4">TBEA6</strain>
    </source>
</reference>
<dbReference type="AlphaFoldDB" id="A0A0H2M5I2"/>
<dbReference type="InterPro" id="IPR019494">
    <property type="entry name" value="FIST_C"/>
</dbReference>
<dbReference type="PANTHER" id="PTHR40252:SF2">
    <property type="entry name" value="BLR0328 PROTEIN"/>
    <property type="match status" value="1"/>
</dbReference>
<gene>
    <name evidence="3" type="ORF">VPARA_27230</name>
</gene>
<proteinExistence type="predicted"/>
<dbReference type="NCBIfam" id="NF041558">
    <property type="entry name" value="NosP"/>
    <property type="match status" value="1"/>
</dbReference>
<evidence type="ECO:0000313" key="3">
    <source>
        <dbReference type="EMBL" id="KLN56042.1"/>
    </source>
</evidence>
<dbReference type="Proteomes" id="UP000035170">
    <property type="component" value="Unassembled WGS sequence"/>
</dbReference>
<accession>A0A0H2M5I2</accession>
<dbReference type="Pfam" id="PF08495">
    <property type="entry name" value="FIST"/>
    <property type="match status" value="1"/>
</dbReference>
<comment type="caution">
    <text evidence="3">The sequence shown here is derived from an EMBL/GenBank/DDBJ whole genome shotgun (WGS) entry which is preliminary data.</text>
</comment>
<protein>
    <submittedName>
        <fullName evidence="3">FIST N domain protein</fullName>
    </submittedName>
</protein>
<organism evidence="3 4">
    <name type="scientific">Variovorax paradoxus</name>
    <dbReference type="NCBI Taxonomy" id="34073"/>
    <lineage>
        <taxon>Bacteria</taxon>
        <taxon>Pseudomonadati</taxon>
        <taxon>Pseudomonadota</taxon>
        <taxon>Betaproteobacteria</taxon>
        <taxon>Burkholderiales</taxon>
        <taxon>Comamonadaceae</taxon>
        <taxon>Variovorax</taxon>
    </lineage>
</organism>
<keyword evidence="4" id="KW-1185">Reference proteome</keyword>
<evidence type="ECO:0000313" key="4">
    <source>
        <dbReference type="Proteomes" id="UP000035170"/>
    </source>
</evidence>
<dbReference type="RefSeq" id="WP_047784901.1">
    <property type="nucleotide sequence ID" value="NZ_JZWI01000013.1"/>
</dbReference>
<evidence type="ECO:0000259" key="1">
    <source>
        <dbReference type="SMART" id="SM00897"/>
    </source>
</evidence>
<dbReference type="PATRIC" id="fig|34073.19.peg.2801"/>